<evidence type="ECO:0000313" key="1">
    <source>
        <dbReference type="EMBL" id="GAF87688.1"/>
    </source>
</evidence>
<sequence>SIVEHARFLIPTNKKSRQEFVTLKFDEHNINCINEQSNGSSNELATSLVDHPKFSIKINPHLFIEIIDKADKMIVGETTLLFLGKNFRHSLCLGGV</sequence>
<comment type="caution">
    <text evidence="1">The sequence shown here is derived from an EMBL/GenBank/DDBJ whole genome shotgun (WGS) entry which is preliminary data.</text>
</comment>
<gene>
    <name evidence="1" type="ORF">S01H1_23778</name>
</gene>
<accession>X0T2G8</accession>
<dbReference type="AlphaFoldDB" id="X0T2G8"/>
<proteinExistence type="predicted"/>
<reference evidence="1" key="1">
    <citation type="journal article" date="2014" name="Front. Microbiol.">
        <title>High frequency of phylogenetically diverse reductive dehalogenase-homologous genes in deep subseafloor sedimentary metagenomes.</title>
        <authorList>
            <person name="Kawai M."/>
            <person name="Futagami T."/>
            <person name="Toyoda A."/>
            <person name="Takaki Y."/>
            <person name="Nishi S."/>
            <person name="Hori S."/>
            <person name="Arai W."/>
            <person name="Tsubouchi T."/>
            <person name="Morono Y."/>
            <person name="Uchiyama I."/>
            <person name="Ito T."/>
            <person name="Fujiyama A."/>
            <person name="Inagaki F."/>
            <person name="Takami H."/>
        </authorList>
    </citation>
    <scope>NUCLEOTIDE SEQUENCE</scope>
    <source>
        <strain evidence="1">Expedition CK06-06</strain>
    </source>
</reference>
<organism evidence="1">
    <name type="scientific">marine sediment metagenome</name>
    <dbReference type="NCBI Taxonomy" id="412755"/>
    <lineage>
        <taxon>unclassified sequences</taxon>
        <taxon>metagenomes</taxon>
        <taxon>ecological metagenomes</taxon>
    </lineage>
</organism>
<feature type="non-terminal residue" evidence="1">
    <location>
        <position position="1"/>
    </location>
</feature>
<name>X0T2G8_9ZZZZ</name>
<protein>
    <submittedName>
        <fullName evidence="1">Uncharacterized protein</fullName>
    </submittedName>
</protein>
<dbReference type="EMBL" id="BARS01013857">
    <property type="protein sequence ID" value="GAF87688.1"/>
    <property type="molecule type" value="Genomic_DNA"/>
</dbReference>